<protein>
    <submittedName>
        <fullName evidence="2">Cation-transporting P-type ATPase N-terminal domain-containing protein</fullName>
    </submittedName>
</protein>
<name>A0AC34RMA0_9BILA</name>
<accession>A0AC34RMA0</accession>
<dbReference type="WBParaSite" id="JU765_v2.g8334.t1">
    <property type="protein sequence ID" value="JU765_v2.g8334.t1"/>
    <property type="gene ID" value="JU765_v2.g8334"/>
</dbReference>
<proteinExistence type="predicted"/>
<evidence type="ECO:0000313" key="1">
    <source>
        <dbReference type="Proteomes" id="UP000887576"/>
    </source>
</evidence>
<organism evidence="1 2">
    <name type="scientific">Panagrolaimus sp. JU765</name>
    <dbReference type="NCBI Taxonomy" id="591449"/>
    <lineage>
        <taxon>Eukaryota</taxon>
        <taxon>Metazoa</taxon>
        <taxon>Ecdysozoa</taxon>
        <taxon>Nematoda</taxon>
        <taxon>Chromadorea</taxon>
        <taxon>Rhabditida</taxon>
        <taxon>Tylenchina</taxon>
        <taxon>Panagrolaimomorpha</taxon>
        <taxon>Panagrolaimoidea</taxon>
        <taxon>Panagrolaimidae</taxon>
        <taxon>Panagrolaimus</taxon>
    </lineage>
</organism>
<reference evidence="2" key="1">
    <citation type="submission" date="2022-11" db="UniProtKB">
        <authorList>
            <consortium name="WormBaseParasite"/>
        </authorList>
    </citation>
    <scope>IDENTIFICATION</scope>
</reference>
<sequence length="108" mass="12033">MADNDYQISLAELRKLMELRGKEALAKINTDYGGVQGLCQKLKTDPNHGISSDKSNLERRRAIYGKNEIPLAPSKSFLRLAWEAVQDITLIILLISAAVSLGLSFYRP</sequence>
<dbReference type="Proteomes" id="UP000887576">
    <property type="component" value="Unplaced"/>
</dbReference>
<evidence type="ECO:0000313" key="2">
    <source>
        <dbReference type="WBParaSite" id="JU765_v2.g8334.t1"/>
    </source>
</evidence>